<sequence>MAAPDLTSIQPLVDELDQHPIYAELKDINDLRVFMTHHAFSVWDFMSLIKYLQGKLAPVQVPWVPQGNPAVRYFINQLVLEEESDTIEGSSGPSYSSHFEFYCQAMHEIGADGDNPRRFTALVQEQGLDAALYSELVPLPSRYFTETTFCFIREDKPHAVAAALAVGRERVIPEMFRSLLTRMAINEQDAPAFHYYLKRHIHLDEDFHGPLSMSMLEQLCEDDPKRLDEAVIAAEEAICARIRFWDGVLEAVQSARVERG</sequence>
<reference evidence="1 2" key="1">
    <citation type="journal article" date="2020" name="Microorganisms">
        <title>Osmotic Adaptation and Compatible Solute Biosynthesis of Phototrophic Bacteria as Revealed from Genome Analyses.</title>
        <authorList>
            <person name="Imhoff J.F."/>
            <person name="Rahn T."/>
            <person name="Kunzel S."/>
            <person name="Keller A."/>
            <person name="Neulinger S.C."/>
        </authorList>
    </citation>
    <scope>NUCLEOTIDE SEQUENCE [LARGE SCALE GENOMIC DNA]</scope>
    <source>
        <strain evidence="1 2">DSM 25653</strain>
    </source>
</reference>
<keyword evidence="2" id="KW-1185">Reference proteome</keyword>
<dbReference type="AlphaFoldDB" id="A0A9X1B5D9"/>
<evidence type="ECO:0000313" key="2">
    <source>
        <dbReference type="Proteomes" id="UP001138768"/>
    </source>
</evidence>
<dbReference type="Proteomes" id="UP001138768">
    <property type="component" value="Unassembled WGS sequence"/>
</dbReference>
<dbReference type="Pfam" id="PF11251">
    <property type="entry name" value="DUF3050"/>
    <property type="match status" value="1"/>
</dbReference>
<dbReference type="EMBL" id="NRRY01000022">
    <property type="protein sequence ID" value="MBK1619547.1"/>
    <property type="molecule type" value="Genomic_DNA"/>
</dbReference>
<name>A0A9X1B5D9_9GAMM</name>
<accession>A0A9X1B5D9</accession>
<dbReference type="InterPro" id="IPR016084">
    <property type="entry name" value="Haem_Oase-like_multi-hlx"/>
</dbReference>
<dbReference type="InterPro" id="IPR024423">
    <property type="entry name" value="DUF3050"/>
</dbReference>
<dbReference type="SUPFAM" id="SSF48613">
    <property type="entry name" value="Heme oxygenase-like"/>
    <property type="match status" value="1"/>
</dbReference>
<dbReference type="RefSeq" id="WP_200245036.1">
    <property type="nucleotide sequence ID" value="NZ_NRRY01000022.1"/>
</dbReference>
<evidence type="ECO:0000313" key="1">
    <source>
        <dbReference type="EMBL" id="MBK1619547.1"/>
    </source>
</evidence>
<organism evidence="1 2">
    <name type="scientific">Lamprobacter modestohalophilus</name>
    <dbReference type="NCBI Taxonomy" id="1064514"/>
    <lineage>
        <taxon>Bacteria</taxon>
        <taxon>Pseudomonadati</taxon>
        <taxon>Pseudomonadota</taxon>
        <taxon>Gammaproteobacteria</taxon>
        <taxon>Chromatiales</taxon>
        <taxon>Chromatiaceae</taxon>
        <taxon>Lamprobacter</taxon>
    </lineage>
</organism>
<gene>
    <name evidence="1" type="ORF">CKO42_14090</name>
</gene>
<proteinExistence type="predicted"/>
<comment type="caution">
    <text evidence="1">The sequence shown here is derived from an EMBL/GenBank/DDBJ whole genome shotgun (WGS) entry which is preliminary data.</text>
</comment>
<dbReference type="Gene3D" id="1.20.910.10">
    <property type="entry name" value="Heme oxygenase-like"/>
    <property type="match status" value="1"/>
</dbReference>
<protein>
    <submittedName>
        <fullName evidence="1">Heme oxygenase</fullName>
    </submittedName>
</protein>